<evidence type="ECO:0000256" key="2">
    <source>
        <dbReference type="ARBA" id="ARBA00010663"/>
    </source>
</evidence>
<name>A0A1B6GNK9_9HEMI</name>
<sequence length="325" mass="37667">AICFLVCVPPYFAIVSYTYKPDLISCIPEFGHKNDNVWYAVMYSTFTLVLPTFLMITFNIRILIIARSQQHKIASAIVEAALSAQVAISHHMNPLLSEKLPQSTTNRRKNAIRKVFELLGSFIILYYPYYTLLMWELVSSSILMILNFNVPNPNSLFTKTAYWLLILSPLINAVLYGIQSKTLRRTFQNYHRKHLLKHELNFEIQNRIISENHLAKNNAPTNCNNNNLQTDNKMAKEVCEVFINIRHSSENIKKVSKSKNLDEYDSKYFVPLKIFKTLSEEFKSKSPNSTKLTLSANDLQTFDDRINDRNEEQLSLLSWPVKNNF</sequence>
<evidence type="ECO:0000256" key="7">
    <source>
        <dbReference type="ARBA" id="ARBA00023136"/>
    </source>
</evidence>
<dbReference type="PANTHER" id="PTHR22752">
    <property type="entry name" value="G PROTEIN-COUPLED RECEPTOR"/>
    <property type="match status" value="1"/>
</dbReference>
<feature type="transmembrane region" description="Helical" evidence="10">
    <location>
        <begin position="37"/>
        <end position="64"/>
    </location>
</feature>
<feature type="transmembrane region" description="Helical" evidence="10">
    <location>
        <begin position="160"/>
        <end position="178"/>
    </location>
</feature>
<keyword evidence="9" id="KW-0807">Transducer</keyword>
<organism evidence="12">
    <name type="scientific">Cuerna arida</name>
    <dbReference type="NCBI Taxonomy" id="1464854"/>
    <lineage>
        <taxon>Eukaryota</taxon>
        <taxon>Metazoa</taxon>
        <taxon>Ecdysozoa</taxon>
        <taxon>Arthropoda</taxon>
        <taxon>Hexapoda</taxon>
        <taxon>Insecta</taxon>
        <taxon>Pterygota</taxon>
        <taxon>Neoptera</taxon>
        <taxon>Paraneoptera</taxon>
        <taxon>Hemiptera</taxon>
        <taxon>Auchenorrhyncha</taxon>
        <taxon>Membracoidea</taxon>
        <taxon>Cicadellidae</taxon>
        <taxon>Cicadellinae</taxon>
        <taxon>Proconiini</taxon>
        <taxon>Cuerna</taxon>
    </lineage>
</organism>
<dbReference type="EMBL" id="GECZ01005747">
    <property type="protein sequence ID" value="JAS64022.1"/>
    <property type="molecule type" value="Transcribed_RNA"/>
</dbReference>
<dbReference type="GO" id="GO:0005886">
    <property type="term" value="C:plasma membrane"/>
    <property type="evidence" value="ECO:0007669"/>
    <property type="project" value="UniProtKB-SubCell"/>
</dbReference>
<keyword evidence="8" id="KW-0675">Receptor</keyword>
<evidence type="ECO:0000256" key="9">
    <source>
        <dbReference type="ARBA" id="ARBA00023224"/>
    </source>
</evidence>
<reference evidence="12" key="1">
    <citation type="submission" date="2015-11" db="EMBL/GenBank/DDBJ databases">
        <title>De novo transcriptome assembly of four potential Pierce s Disease insect vectors from Arizona vineyards.</title>
        <authorList>
            <person name="Tassone E.E."/>
        </authorList>
    </citation>
    <scope>NUCLEOTIDE SEQUENCE</scope>
</reference>
<proteinExistence type="inferred from homology"/>
<gene>
    <name evidence="12" type="ORF">g.5950</name>
</gene>
<evidence type="ECO:0000256" key="3">
    <source>
        <dbReference type="ARBA" id="ARBA00022475"/>
    </source>
</evidence>
<keyword evidence="7 10" id="KW-0472">Membrane</keyword>
<evidence type="ECO:0000256" key="5">
    <source>
        <dbReference type="ARBA" id="ARBA00022989"/>
    </source>
</evidence>
<comment type="similarity">
    <text evidence="2">Belongs to the G-protein coupled receptor 1 family.</text>
</comment>
<feature type="domain" description="G-protein coupled receptors family 1 profile" evidence="11">
    <location>
        <begin position="1"/>
        <end position="176"/>
    </location>
</feature>
<keyword evidence="6" id="KW-0297">G-protein coupled receptor</keyword>
<dbReference type="Gene3D" id="1.20.1070.10">
    <property type="entry name" value="Rhodopsin 7-helix transmembrane proteins"/>
    <property type="match status" value="1"/>
</dbReference>
<evidence type="ECO:0000256" key="6">
    <source>
        <dbReference type="ARBA" id="ARBA00023040"/>
    </source>
</evidence>
<keyword evidence="4 10" id="KW-0812">Transmembrane</keyword>
<evidence type="ECO:0000259" key="11">
    <source>
        <dbReference type="PROSITE" id="PS50262"/>
    </source>
</evidence>
<feature type="non-terminal residue" evidence="12">
    <location>
        <position position="325"/>
    </location>
</feature>
<dbReference type="PROSITE" id="PS50262">
    <property type="entry name" value="G_PROTEIN_RECEP_F1_2"/>
    <property type="match status" value="1"/>
</dbReference>
<comment type="subcellular location">
    <subcellularLocation>
        <location evidence="1">Cell membrane</location>
        <topology evidence="1">Multi-pass membrane protein</topology>
    </subcellularLocation>
</comment>
<protein>
    <recommendedName>
        <fullName evidence="11">G-protein coupled receptors family 1 profile domain-containing protein</fullName>
    </recommendedName>
</protein>
<dbReference type="AlphaFoldDB" id="A0A1B6GNK9"/>
<evidence type="ECO:0000256" key="8">
    <source>
        <dbReference type="ARBA" id="ARBA00023170"/>
    </source>
</evidence>
<dbReference type="InterPro" id="IPR017452">
    <property type="entry name" value="GPCR_Rhodpsn_7TM"/>
</dbReference>
<dbReference type="Pfam" id="PF00001">
    <property type="entry name" value="7tm_1"/>
    <property type="match status" value="1"/>
</dbReference>
<dbReference type="InterPro" id="IPR000276">
    <property type="entry name" value="GPCR_Rhodpsn"/>
</dbReference>
<dbReference type="GO" id="GO:0004930">
    <property type="term" value="F:G protein-coupled receptor activity"/>
    <property type="evidence" value="ECO:0007669"/>
    <property type="project" value="UniProtKB-KW"/>
</dbReference>
<dbReference type="SUPFAM" id="SSF81321">
    <property type="entry name" value="Family A G protein-coupled receptor-like"/>
    <property type="match status" value="1"/>
</dbReference>
<evidence type="ECO:0000256" key="1">
    <source>
        <dbReference type="ARBA" id="ARBA00004651"/>
    </source>
</evidence>
<evidence type="ECO:0000256" key="10">
    <source>
        <dbReference type="SAM" id="Phobius"/>
    </source>
</evidence>
<keyword evidence="5 10" id="KW-1133">Transmembrane helix</keyword>
<feature type="non-terminal residue" evidence="12">
    <location>
        <position position="1"/>
    </location>
</feature>
<evidence type="ECO:0000256" key="4">
    <source>
        <dbReference type="ARBA" id="ARBA00022692"/>
    </source>
</evidence>
<accession>A0A1B6GNK9</accession>
<feature type="transmembrane region" description="Helical" evidence="10">
    <location>
        <begin position="115"/>
        <end position="148"/>
    </location>
</feature>
<keyword evidence="3" id="KW-1003">Cell membrane</keyword>
<evidence type="ECO:0000313" key="12">
    <source>
        <dbReference type="EMBL" id="JAS64022.1"/>
    </source>
</evidence>
<dbReference type="CDD" id="cd00637">
    <property type="entry name" value="7tm_classA_rhodopsin-like"/>
    <property type="match status" value="1"/>
</dbReference>